<feature type="transmembrane region" description="Helical" evidence="8">
    <location>
        <begin position="343"/>
        <end position="364"/>
    </location>
</feature>
<keyword evidence="6" id="KW-0811">Translocation</keyword>
<evidence type="ECO:0000313" key="11">
    <source>
        <dbReference type="EMBL" id="MCV7024093.1"/>
    </source>
</evidence>
<dbReference type="Proteomes" id="UP001207528">
    <property type="component" value="Unassembled WGS sequence"/>
</dbReference>
<evidence type="ECO:0000313" key="13">
    <source>
        <dbReference type="Proteomes" id="UP001207528"/>
    </source>
</evidence>
<evidence type="ECO:0000313" key="12">
    <source>
        <dbReference type="Proteomes" id="UP000069773"/>
    </source>
</evidence>
<dbReference type="GO" id="GO:0005886">
    <property type="term" value="C:plasma membrane"/>
    <property type="evidence" value="ECO:0007669"/>
    <property type="project" value="TreeGrafter"/>
</dbReference>
<dbReference type="GO" id="GO:0015031">
    <property type="term" value="P:protein transport"/>
    <property type="evidence" value="ECO:0007669"/>
    <property type="project" value="UniProtKB-KW"/>
</dbReference>
<dbReference type="EMBL" id="BCTA01000036">
    <property type="protein sequence ID" value="GAT09697.1"/>
    <property type="molecule type" value="Genomic_DNA"/>
</dbReference>
<dbReference type="PANTHER" id="PTHR30081:SF1">
    <property type="entry name" value="PROTEIN TRANSLOCASE SUBUNIT SECD"/>
    <property type="match status" value="1"/>
</dbReference>
<keyword evidence="4" id="KW-0653">Protein transport</keyword>
<feature type="domain" description="SecDF P1 head subdomain" evidence="9">
    <location>
        <begin position="214"/>
        <end position="320"/>
    </location>
</feature>
<protein>
    <submittedName>
        <fullName evidence="10">Protein translocase subunit SecD</fullName>
    </submittedName>
</protein>
<dbReference type="PANTHER" id="PTHR30081">
    <property type="entry name" value="PROTEIN-EXPORT MEMBRANE PROTEIN SEC"/>
    <property type="match status" value="1"/>
</dbReference>
<evidence type="ECO:0000256" key="3">
    <source>
        <dbReference type="ARBA" id="ARBA00022692"/>
    </source>
</evidence>
<evidence type="ECO:0000256" key="8">
    <source>
        <dbReference type="SAM" id="Phobius"/>
    </source>
</evidence>
<evidence type="ECO:0000256" key="1">
    <source>
        <dbReference type="ARBA" id="ARBA00022448"/>
    </source>
</evidence>
<dbReference type="Gene3D" id="3.30.70.3400">
    <property type="match status" value="1"/>
</dbReference>
<dbReference type="EMBL" id="JACKTI010000035">
    <property type="protein sequence ID" value="MCV7024093.1"/>
    <property type="molecule type" value="Genomic_DNA"/>
</dbReference>
<reference evidence="11" key="3">
    <citation type="journal article" date="2022" name="BMC Genomics">
        <title>Comparative genome analysis of mycobacteria focusing on tRNA and non-coding RNA.</title>
        <authorList>
            <person name="Behra P.R.K."/>
            <person name="Pettersson B.M.F."/>
            <person name="Ramesh M."/>
            <person name="Das S."/>
            <person name="Dasgupta S."/>
            <person name="Kirsebom L.A."/>
        </authorList>
    </citation>
    <scope>NUCLEOTIDE SEQUENCE</scope>
    <source>
        <strain evidence="11">DSM 44203</strain>
    </source>
</reference>
<sequence>MTAPPPYGGPPPPYGYPAQQYSYPPPKRPSLAGPYLVLSLLAVLIMAYAAVAILTRAEWMGTGPRAGTQVTFSVHALDGSAPPPEALSQTRDMVAARAHEMGLPNAQVTSDGDALTVTAPGDANAVRAVGRIGRMYIRPVIYAIPAEPSTATSAVPRPPDPGLAKRIADERQLRQSTDEQMQLMALQFQATRCTNDDDLVGHDDPTLPLITCSQDSEEVYLLDKAIINSEQIVDATADLDVKRGEYVVDLQFDGDGSEVWADFTAANTGARAAFVLDTKVVSAPEIGEPIPNGRTQITGQFTAGNARALASLLSHDALPVSLKFESSKPETVPEQPGSTPLRIGLLAGGVVLSTALVGAVLYVVRRRTARGAVR</sequence>
<dbReference type="Proteomes" id="UP000069773">
    <property type="component" value="Unassembled WGS sequence"/>
</dbReference>
<organism evidence="11 13">
    <name type="scientific">Mycolicibacterium novocastrense</name>
    <name type="common">Mycobacterium novocastrense</name>
    <dbReference type="NCBI Taxonomy" id="59813"/>
    <lineage>
        <taxon>Bacteria</taxon>
        <taxon>Bacillati</taxon>
        <taxon>Actinomycetota</taxon>
        <taxon>Actinomycetes</taxon>
        <taxon>Mycobacteriales</taxon>
        <taxon>Mycobacteriaceae</taxon>
        <taxon>Mycolicibacterium</taxon>
    </lineage>
</organism>
<accession>A0AAW5SJV3</accession>
<name>A0AAW5SJV3_MYCNV</name>
<evidence type="ECO:0000256" key="6">
    <source>
        <dbReference type="ARBA" id="ARBA00023010"/>
    </source>
</evidence>
<reference evidence="11" key="2">
    <citation type="submission" date="2020-07" db="EMBL/GenBank/DDBJ databases">
        <authorList>
            <person name="Pettersson B.M.F."/>
            <person name="Behra P.R.K."/>
            <person name="Ramesh M."/>
            <person name="Das S."/>
            <person name="Dasgupta S."/>
            <person name="Kirsebom L.A."/>
        </authorList>
    </citation>
    <scope>NUCLEOTIDE SEQUENCE</scope>
    <source>
        <strain evidence="11">DSM 44203</strain>
    </source>
</reference>
<evidence type="ECO:0000256" key="5">
    <source>
        <dbReference type="ARBA" id="ARBA00022989"/>
    </source>
</evidence>
<keyword evidence="12" id="KW-1185">Reference proteome</keyword>
<feature type="transmembrane region" description="Helical" evidence="8">
    <location>
        <begin position="35"/>
        <end position="55"/>
    </location>
</feature>
<dbReference type="InterPro" id="IPR022813">
    <property type="entry name" value="SecD/SecF_arch_bac"/>
</dbReference>
<dbReference type="Pfam" id="PF22599">
    <property type="entry name" value="SecDF_P1_head"/>
    <property type="match status" value="1"/>
</dbReference>
<dbReference type="Gene3D" id="3.30.1360.200">
    <property type="match status" value="1"/>
</dbReference>
<evidence type="ECO:0000313" key="10">
    <source>
        <dbReference type="EMBL" id="GAT09697.1"/>
    </source>
</evidence>
<evidence type="ECO:0000256" key="4">
    <source>
        <dbReference type="ARBA" id="ARBA00022927"/>
    </source>
</evidence>
<keyword evidence="5 8" id="KW-1133">Transmembrane helix</keyword>
<evidence type="ECO:0000259" key="9">
    <source>
        <dbReference type="Pfam" id="PF22599"/>
    </source>
</evidence>
<keyword evidence="1" id="KW-0813">Transport</keyword>
<reference evidence="10 12" key="1">
    <citation type="journal article" date="2016" name="Genome Announc.">
        <title>Draft Genome Sequences of Five Rapidly Growing Mycobacterium Species, M. thermoresistibile, M. fortuitum subsp. acetamidolyticum, M. canariasense, M. brisbanense, and M. novocastrense.</title>
        <authorList>
            <person name="Katahira K."/>
            <person name="Ogura Y."/>
            <person name="Gotoh Y."/>
            <person name="Hayashi T."/>
        </authorList>
    </citation>
    <scope>NUCLEOTIDE SEQUENCE [LARGE SCALE GENOMIC DNA]</scope>
    <source>
        <strain evidence="10 12">JCM18114</strain>
    </source>
</reference>
<comment type="caution">
    <text evidence="11">The sequence shown here is derived from an EMBL/GenBank/DDBJ whole genome shotgun (WGS) entry which is preliminary data.</text>
</comment>
<evidence type="ECO:0000256" key="2">
    <source>
        <dbReference type="ARBA" id="ARBA00022475"/>
    </source>
</evidence>
<dbReference type="AlphaFoldDB" id="A0AAW5SJV3"/>
<dbReference type="RefSeq" id="WP_067390186.1">
    <property type="nucleotide sequence ID" value="NZ_BCTA01000036.1"/>
</dbReference>
<keyword evidence="7 8" id="KW-0472">Membrane</keyword>
<evidence type="ECO:0000256" key="7">
    <source>
        <dbReference type="ARBA" id="ARBA00023136"/>
    </source>
</evidence>
<dbReference type="InterPro" id="IPR054384">
    <property type="entry name" value="SecDF_P1_head"/>
</dbReference>
<gene>
    <name evidence="11" type="ORF">H7I77_12135</name>
    <name evidence="10" type="ORF">RMCN_2830</name>
</gene>
<proteinExistence type="predicted"/>
<keyword evidence="2" id="KW-1003">Cell membrane</keyword>
<keyword evidence="3 8" id="KW-0812">Transmembrane</keyword>